<accession>A0A2S8SR01</accession>
<dbReference type="Proteomes" id="UP000237684">
    <property type="component" value="Unassembled WGS sequence"/>
</dbReference>
<name>A0A2S8SR01_9BACT</name>
<feature type="transmembrane region" description="Helical" evidence="1">
    <location>
        <begin position="376"/>
        <end position="394"/>
    </location>
</feature>
<dbReference type="OrthoDB" id="137247at2"/>
<keyword evidence="3" id="KW-1185">Reference proteome</keyword>
<feature type="transmembrane region" description="Helical" evidence="1">
    <location>
        <begin position="234"/>
        <end position="262"/>
    </location>
</feature>
<feature type="transmembrane region" description="Helical" evidence="1">
    <location>
        <begin position="157"/>
        <end position="179"/>
    </location>
</feature>
<sequence>MIDSSPEFPVFITPRSTDALPDTEKRAARVILLLFLALIIFPYAFAALITPSNLVWGGLLFVVDDQNVHLMWARQAQDGAFFMRDLFTTESLISGEPALFFNFLPYLMGILARITGLEVVVWYHAIRIAGAAIGLWQFHLLSRTVTRDEPRHSRARILALIFVAFTLGGGFLGVLWPALARAFDFIDNPVGTFPIMPEAFFSLSSLVFPVNAVSMALLAFIFRLVLERRGALALFFAALVLSNIHTYDALPLLVALAIWVVWRVREGDRATLKVSAAAMAGALLPVIYQFLVFRGSEEFRLKALTPTVPSPLIHTLLSWMPLLICMAWPRPESRLASRDLPSARLLWVWVATVFALIYMPPSIFPFARKMMEGVQLPMCILAGLGLSAFLSRFASRPARIALGGAIVLLPALSTLVVWGWILQNSAENNASRWKYFMPPYSITRGEAGALATLNTQKEQGAVLCLPFIGSYVPRATAKATYVGHWAETLHYYDKLGAANRFYRGSMTSSEAHDFLARQRIRWVIFGPFERQIAGRELPAEQLGLQTIYRGGDAQNGLTTLYRVP</sequence>
<dbReference type="AlphaFoldDB" id="A0A2S8SR01"/>
<keyword evidence="1" id="KW-1133">Transmembrane helix</keyword>
<reference evidence="2 3" key="1">
    <citation type="journal article" date="2018" name="Syst. Appl. Microbiol.">
        <title>Abditibacterium utsteinense sp. nov., the first cultivated member of candidate phylum FBP, isolated from ice-free Antarctic soil samples.</title>
        <authorList>
            <person name="Tahon G."/>
            <person name="Tytgat B."/>
            <person name="Lebbe L."/>
            <person name="Carlier A."/>
            <person name="Willems A."/>
        </authorList>
    </citation>
    <scope>NUCLEOTIDE SEQUENCE [LARGE SCALE GENOMIC DNA]</scope>
    <source>
        <strain evidence="2 3">LMG 29911</strain>
    </source>
</reference>
<proteinExistence type="predicted"/>
<feature type="transmembrane region" description="Helical" evidence="1">
    <location>
        <begin position="345"/>
        <end position="364"/>
    </location>
</feature>
<evidence type="ECO:0008006" key="4">
    <source>
        <dbReference type="Google" id="ProtNLM"/>
    </source>
</evidence>
<dbReference type="RefSeq" id="WP_106380639.1">
    <property type="nucleotide sequence ID" value="NZ_NIGF01000014.1"/>
</dbReference>
<protein>
    <recommendedName>
        <fullName evidence="4">4-amino-4-deoxy-L-arabinose transferase</fullName>
    </recommendedName>
</protein>
<keyword evidence="1" id="KW-0472">Membrane</keyword>
<evidence type="ECO:0000313" key="2">
    <source>
        <dbReference type="EMBL" id="PQV63227.1"/>
    </source>
</evidence>
<evidence type="ECO:0000256" key="1">
    <source>
        <dbReference type="SAM" id="Phobius"/>
    </source>
</evidence>
<gene>
    <name evidence="2" type="ORF">B1R32_11452</name>
</gene>
<feature type="transmembrane region" description="Helical" evidence="1">
    <location>
        <begin position="110"/>
        <end position="136"/>
    </location>
</feature>
<feature type="transmembrane region" description="Helical" evidence="1">
    <location>
        <begin position="400"/>
        <end position="422"/>
    </location>
</feature>
<dbReference type="EMBL" id="NIGF01000014">
    <property type="protein sequence ID" value="PQV63227.1"/>
    <property type="molecule type" value="Genomic_DNA"/>
</dbReference>
<evidence type="ECO:0000313" key="3">
    <source>
        <dbReference type="Proteomes" id="UP000237684"/>
    </source>
</evidence>
<dbReference type="InParanoid" id="A0A2S8SR01"/>
<feature type="transmembrane region" description="Helical" evidence="1">
    <location>
        <begin position="274"/>
        <end position="291"/>
    </location>
</feature>
<feature type="transmembrane region" description="Helical" evidence="1">
    <location>
        <begin position="199"/>
        <end position="222"/>
    </location>
</feature>
<comment type="caution">
    <text evidence="2">The sequence shown here is derived from an EMBL/GenBank/DDBJ whole genome shotgun (WGS) entry which is preliminary data.</text>
</comment>
<feature type="transmembrane region" description="Helical" evidence="1">
    <location>
        <begin position="30"/>
        <end position="49"/>
    </location>
</feature>
<organism evidence="2 3">
    <name type="scientific">Abditibacterium utsteinense</name>
    <dbReference type="NCBI Taxonomy" id="1960156"/>
    <lineage>
        <taxon>Bacteria</taxon>
        <taxon>Pseudomonadati</taxon>
        <taxon>Abditibacteriota</taxon>
        <taxon>Abditibacteriia</taxon>
        <taxon>Abditibacteriales</taxon>
        <taxon>Abditibacteriaceae</taxon>
        <taxon>Abditibacterium</taxon>
    </lineage>
</organism>
<keyword evidence="1" id="KW-0812">Transmembrane</keyword>